<evidence type="ECO:0000313" key="2">
    <source>
        <dbReference type="EMBL" id="MCD9644396.1"/>
    </source>
</evidence>
<accession>A0ABS8VB03</accession>
<reference evidence="2 3" key="1">
    <citation type="journal article" date="2021" name="BMC Genomics">
        <title>Datura genome reveals duplications of psychoactive alkaloid biosynthetic genes and high mutation rate following tissue culture.</title>
        <authorList>
            <person name="Rajewski A."/>
            <person name="Carter-House D."/>
            <person name="Stajich J."/>
            <person name="Litt A."/>
        </authorList>
    </citation>
    <scope>NUCLEOTIDE SEQUENCE [LARGE SCALE GENOMIC DNA]</scope>
    <source>
        <strain evidence="2">AR-01</strain>
    </source>
</reference>
<evidence type="ECO:0000256" key="1">
    <source>
        <dbReference type="SAM" id="MobiDB-lite"/>
    </source>
</evidence>
<sequence length="112" mass="12228">EIKGGTTTSVFIPHQIRHAQEISAPLHGGAASNEHLTDSSGLLNGVTRDPKPSVDRRIDSRALATPIQSKLPVLSNIQVQSMVFIQDNMMGLGFNQHDGNEKIGQNQFWKAK</sequence>
<keyword evidence="3" id="KW-1185">Reference proteome</keyword>
<dbReference type="EMBL" id="JACEIK010004137">
    <property type="protein sequence ID" value="MCD9644396.1"/>
    <property type="molecule type" value="Genomic_DNA"/>
</dbReference>
<gene>
    <name evidence="2" type="ORF">HAX54_032594</name>
</gene>
<organism evidence="2 3">
    <name type="scientific">Datura stramonium</name>
    <name type="common">Jimsonweed</name>
    <name type="synonym">Common thornapple</name>
    <dbReference type="NCBI Taxonomy" id="4076"/>
    <lineage>
        <taxon>Eukaryota</taxon>
        <taxon>Viridiplantae</taxon>
        <taxon>Streptophyta</taxon>
        <taxon>Embryophyta</taxon>
        <taxon>Tracheophyta</taxon>
        <taxon>Spermatophyta</taxon>
        <taxon>Magnoliopsida</taxon>
        <taxon>eudicotyledons</taxon>
        <taxon>Gunneridae</taxon>
        <taxon>Pentapetalae</taxon>
        <taxon>asterids</taxon>
        <taxon>lamiids</taxon>
        <taxon>Solanales</taxon>
        <taxon>Solanaceae</taxon>
        <taxon>Solanoideae</taxon>
        <taxon>Datureae</taxon>
        <taxon>Datura</taxon>
    </lineage>
</organism>
<dbReference type="Proteomes" id="UP000823775">
    <property type="component" value="Unassembled WGS sequence"/>
</dbReference>
<proteinExistence type="predicted"/>
<evidence type="ECO:0000313" key="3">
    <source>
        <dbReference type="Proteomes" id="UP000823775"/>
    </source>
</evidence>
<protein>
    <submittedName>
        <fullName evidence="2">Uncharacterized protein</fullName>
    </submittedName>
</protein>
<feature type="non-terminal residue" evidence="2">
    <location>
        <position position="1"/>
    </location>
</feature>
<name>A0ABS8VB03_DATST</name>
<comment type="caution">
    <text evidence="2">The sequence shown here is derived from an EMBL/GenBank/DDBJ whole genome shotgun (WGS) entry which is preliminary data.</text>
</comment>
<feature type="region of interest" description="Disordered" evidence="1">
    <location>
        <begin position="29"/>
        <end position="55"/>
    </location>
</feature>